<gene>
    <name evidence="18" type="ORF">FHW18_001393</name>
</gene>
<comment type="catalytic activity">
    <reaction evidence="10">
        <text>8-oxo-dGTP + H2O = 8-oxo-dGMP + diphosphate + H(+)</text>
        <dbReference type="Rhea" id="RHEA:31575"/>
        <dbReference type="ChEBI" id="CHEBI:15377"/>
        <dbReference type="ChEBI" id="CHEBI:15378"/>
        <dbReference type="ChEBI" id="CHEBI:33019"/>
        <dbReference type="ChEBI" id="CHEBI:63224"/>
        <dbReference type="ChEBI" id="CHEBI:77896"/>
        <dbReference type="EC" id="3.6.1.55"/>
    </reaction>
</comment>
<dbReference type="InterPro" id="IPR013785">
    <property type="entry name" value="Aldolase_TIM"/>
</dbReference>
<evidence type="ECO:0000313" key="19">
    <source>
        <dbReference type="Proteomes" id="UP000542125"/>
    </source>
</evidence>
<keyword evidence="5" id="KW-0479">Metal-binding</keyword>
<comment type="caution">
    <text evidence="18">The sequence shown here is derived from an EMBL/GenBank/DDBJ whole genome shotgun (WGS) entry which is preliminary data.</text>
</comment>
<dbReference type="Pfam" id="PF00293">
    <property type="entry name" value="NUDIX"/>
    <property type="match status" value="1"/>
</dbReference>
<dbReference type="Gene3D" id="3.90.79.10">
    <property type="entry name" value="Nucleoside Triphosphate Pyrophosphohydrolase"/>
    <property type="match status" value="1"/>
</dbReference>
<evidence type="ECO:0000256" key="4">
    <source>
        <dbReference type="ARBA" id="ARBA00022705"/>
    </source>
</evidence>
<dbReference type="InterPro" id="IPR047127">
    <property type="entry name" value="MutT-like"/>
</dbReference>
<comment type="cofactor">
    <cofactor evidence="1">
        <name>Mg(2+)</name>
        <dbReference type="ChEBI" id="CHEBI:18420"/>
    </cofactor>
</comment>
<dbReference type="Gene3D" id="3.20.20.70">
    <property type="entry name" value="Aldolase class I"/>
    <property type="match status" value="1"/>
</dbReference>
<evidence type="ECO:0000256" key="11">
    <source>
        <dbReference type="ARBA" id="ARBA00036904"/>
    </source>
</evidence>
<dbReference type="PRINTS" id="PR00502">
    <property type="entry name" value="NUDIXFAMILY"/>
</dbReference>
<evidence type="ECO:0000256" key="1">
    <source>
        <dbReference type="ARBA" id="ARBA00001946"/>
    </source>
</evidence>
<proteinExistence type="inferred from homology"/>
<evidence type="ECO:0000256" key="16">
    <source>
        <dbReference type="ARBA" id="ARBA00042798"/>
    </source>
</evidence>
<dbReference type="Proteomes" id="UP000542125">
    <property type="component" value="Unassembled WGS sequence"/>
</dbReference>
<keyword evidence="3" id="KW-0515">Mutator protein</keyword>
<dbReference type="InterPro" id="IPR020084">
    <property type="entry name" value="NUDIX_hydrolase_CS"/>
</dbReference>
<evidence type="ECO:0000256" key="8">
    <source>
        <dbReference type="ARBA" id="ARBA00022842"/>
    </source>
</evidence>
<keyword evidence="9" id="KW-0234">DNA repair</keyword>
<evidence type="ECO:0000256" key="13">
    <source>
        <dbReference type="ARBA" id="ARBA00040794"/>
    </source>
</evidence>
<comment type="similarity">
    <text evidence="2">Belongs to the Nudix hydrolase family.</text>
</comment>
<keyword evidence="4" id="KW-0235">DNA replication</keyword>
<dbReference type="GO" id="GO:0006281">
    <property type="term" value="P:DNA repair"/>
    <property type="evidence" value="ECO:0007669"/>
    <property type="project" value="UniProtKB-KW"/>
</dbReference>
<evidence type="ECO:0000256" key="5">
    <source>
        <dbReference type="ARBA" id="ARBA00022723"/>
    </source>
</evidence>
<dbReference type="RefSeq" id="WP_257022169.1">
    <property type="nucleotide sequence ID" value="NZ_JACBYR010000001.1"/>
</dbReference>
<dbReference type="InterPro" id="IPR036206">
    <property type="entry name" value="ThiamineP_synth_sf"/>
</dbReference>
<dbReference type="AlphaFoldDB" id="A0A7Y9ISB5"/>
<keyword evidence="19" id="KW-1185">Reference proteome</keyword>
<dbReference type="GO" id="GO:0044715">
    <property type="term" value="F:8-oxo-dGDP phosphatase activity"/>
    <property type="evidence" value="ECO:0007669"/>
    <property type="project" value="TreeGrafter"/>
</dbReference>
<evidence type="ECO:0000256" key="6">
    <source>
        <dbReference type="ARBA" id="ARBA00022763"/>
    </source>
</evidence>
<sequence length="402" mass="42279">MTASETTAAGTPVKLLDVAVGVVIRPDGSLLLGQRPDGKPYAGWWELPGGKLEPGETVLEALARELKEEVDIDVTASTPWVTHIHAYSHATVRLFFCRVTAWTGEPRGLESQALQWVGSRLATEDEISAARVALSDRLAALEARRAAGETPGELDIAQARAQAPEDALGLALTPAVGPLLPAALPPLRWLQVPTRYAITQIGGPDALPAYLERLDAALASGLKLVQLREPAWVDGVDADSLFDALQQILARTRFAGARLLVNSVHPAAWWSFSDGVHFRATDAAQALHAANVAENGDSANRDTAPTSLPAGKWRAVSAHNAADLACARALDAEFAVLGPVLDTASHPGAKPLGWDGFADLVQAAGLPVFALGGQSEATEELAREHGAHGIAGIRGLLDLSET</sequence>
<keyword evidence="7 18" id="KW-0378">Hydrolase</keyword>
<name>A0A7Y9ISB5_9BURK</name>
<evidence type="ECO:0000256" key="15">
    <source>
        <dbReference type="ARBA" id="ARBA00041979"/>
    </source>
</evidence>
<evidence type="ECO:0000256" key="9">
    <source>
        <dbReference type="ARBA" id="ARBA00023204"/>
    </source>
</evidence>
<dbReference type="CDD" id="cd03425">
    <property type="entry name" value="NUDIX_MutT_NudA_like"/>
    <property type="match status" value="1"/>
</dbReference>
<dbReference type="InterPro" id="IPR022998">
    <property type="entry name" value="ThiamineP_synth_TenI"/>
</dbReference>
<dbReference type="GO" id="GO:0044716">
    <property type="term" value="F:8-oxo-GDP phosphatase activity"/>
    <property type="evidence" value="ECO:0007669"/>
    <property type="project" value="TreeGrafter"/>
</dbReference>
<dbReference type="PANTHER" id="PTHR47707">
    <property type="entry name" value="8-OXO-DGTP DIPHOSPHATASE"/>
    <property type="match status" value="1"/>
</dbReference>
<reference evidence="18 19" key="1">
    <citation type="submission" date="2020-07" db="EMBL/GenBank/DDBJ databases">
        <title>Genomic Encyclopedia of Type Strains, Phase IV (KMG-V): Genome sequencing to study the core and pangenomes of soil and plant-associated prokaryotes.</title>
        <authorList>
            <person name="Whitman W."/>
        </authorList>
    </citation>
    <scope>NUCLEOTIDE SEQUENCE [LARGE SCALE GENOMIC DNA]</scope>
    <source>
        <strain evidence="18 19">SAS40</strain>
    </source>
</reference>
<evidence type="ECO:0000256" key="7">
    <source>
        <dbReference type="ARBA" id="ARBA00022801"/>
    </source>
</evidence>
<dbReference type="InterPro" id="IPR020476">
    <property type="entry name" value="Nudix_hydrolase"/>
</dbReference>
<dbReference type="EMBL" id="JACBYR010000001">
    <property type="protein sequence ID" value="NYE82122.1"/>
    <property type="molecule type" value="Genomic_DNA"/>
</dbReference>
<dbReference type="PROSITE" id="PS51462">
    <property type="entry name" value="NUDIX"/>
    <property type="match status" value="1"/>
</dbReference>
<evidence type="ECO:0000256" key="3">
    <source>
        <dbReference type="ARBA" id="ARBA00022457"/>
    </source>
</evidence>
<evidence type="ECO:0000256" key="12">
    <source>
        <dbReference type="ARBA" id="ARBA00038905"/>
    </source>
</evidence>
<dbReference type="CDD" id="cd00564">
    <property type="entry name" value="TMP_TenI"/>
    <property type="match status" value="1"/>
</dbReference>
<keyword evidence="6" id="KW-0227">DNA damage</keyword>
<evidence type="ECO:0000313" key="18">
    <source>
        <dbReference type="EMBL" id="NYE82122.1"/>
    </source>
</evidence>
<dbReference type="PROSITE" id="PS00893">
    <property type="entry name" value="NUDIX_BOX"/>
    <property type="match status" value="1"/>
</dbReference>
<protein>
    <recommendedName>
        <fullName evidence="13">8-oxo-dGTP diphosphatase</fullName>
        <ecNumber evidence="12">3.6.1.55</ecNumber>
    </recommendedName>
    <alternativeName>
        <fullName evidence="16">7,8-dihydro-8-oxoguanine-triphosphatase</fullName>
    </alternativeName>
    <alternativeName>
        <fullName evidence="15">Mutator protein MutT</fullName>
    </alternativeName>
    <alternativeName>
        <fullName evidence="14">dGTP pyrophosphohydrolase</fullName>
    </alternativeName>
</protein>
<evidence type="ECO:0000256" key="2">
    <source>
        <dbReference type="ARBA" id="ARBA00005582"/>
    </source>
</evidence>
<dbReference type="GO" id="GO:0009228">
    <property type="term" value="P:thiamine biosynthetic process"/>
    <property type="evidence" value="ECO:0007669"/>
    <property type="project" value="UniProtKB-KW"/>
</dbReference>
<dbReference type="InterPro" id="IPR000086">
    <property type="entry name" value="NUDIX_hydrolase_dom"/>
</dbReference>
<comment type="catalytic activity">
    <reaction evidence="11">
        <text>8-oxo-GTP + H2O = 8-oxo-GMP + diphosphate + H(+)</text>
        <dbReference type="Rhea" id="RHEA:67616"/>
        <dbReference type="ChEBI" id="CHEBI:15377"/>
        <dbReference type="ChEBI" id="CHEBI:15378"/>
        <dbReference type="ChEBI" id="CHEBI:33019"/>
        <dbReference type="ChEBI" id="CHEBI:143553"/>
        <dbReference type="ChEBI" id="CHEBI:145694"/>
    </reaction>
</comment>
<evidence type="ECO:0000259" key="17">
    <source>
        <dbReference type="PROSITE" id="PS51462"/>
    </source>
</evidence>
<dbReference type="GO" id="GO:0008413">
    <property type="term" value="F:8-oxo-7,8-dihydroguanosine triphosphate pyrophosphatase activity"/>
    <property type="evidence" value="ECO:0007669"/>
    <property type="project" value="TreeGrafter"/>
</dbReference>
<accession>A0A7Y9ISB5</accession>
<dbReference type="InterPro" id="IPR015797">
    <property type="entry name" value="NUDIX_hydrolase-like_dom_sf"/>
</dbReference>
<keyword evidence="8" id="KW-0460">Magnesium</keyword>
<dbReference type="GO" id="GO:0006260">
    <property type="term" value="P:DNA replication"/>
    <property type="evidence" value="ECO:0007669"/>
    <property type="project" value="UniProtKB-KW"/>
</dbReference>
<evidence type="ECO:0000256" key="10">
    <source>
        <dbReference type="ARBA" id="ARBA00035861"/>
    </source>
</evidence>
<organism evidence="18 19">
    <name type="scientific">Pigmentiphaga litoralis</name>
    <dbReference type="NCBI Taxonomy" id="516702"/>
    <lineage>
        <taxon>Bacteria</taxon>
        <taxon>Pseudomonadati</taxon>
        <taxon>Pseudomonadota</taxon>
        <taxon>Betaproteobacteria</taxon>
        <taxon>Burkholderiales</taxon>
        <taxon>Alcaligenaceae</taxon>
        <taxon>Pigmentiphaga</taxon>
    </lineage>
</organism>
<dbReference type="SUPFAM" id="SSF51391">
    <property type="entry name" value="Thiamin phosphate synthase"/>
    <property type="match status" value="1"/>
</dbReference>
<dbReference type="SUPFAM" id="SSF55811">
    <property type="entry name" value="Nudix"/>
    <property type="match status" value="1"/>
</dbReference>
<evidence type="ECO:0000256" key="14">
    <source>
        <dbReference type="ARBA" id="ARBA00041592"/>
    </source>
</evidence>
<dbReference type="Pfam" id="PF02581">
    <property type="entry name" value="TMP-TENI"/>
    <property type="match status" value="1"/>
</dbReference>
<feature type="domain" description="Nudix hydrolase" evidence="17">
    <location>
        <begin position="15"/>
        <end position="140"/>
    </location>
</feature>
<dbReference type="GO" id="GO:0046872">
    <property type="term" value="F:metal ion binding"/>
    <property type="evidence" value="ECO:0007669"/>
    <property type="project" value="UniProtKB-KW"/>
</dbReference>
<dbReference type="PANTHER" id="PTHR47707:SF1">
    <property type="entry name" value="NUDIX HYDROLASE FAMILY PROTEIN"/>
    <property type="match status" value="1"/>
</dbReference>
<dbReference type="GO" id="GO:0035539">
    <property type="term" value="F:8-oxo-7,8-dihydrodeoxyguanosine triphosphate pyrophosphatase activity"/>
    <property type="evidence" value="ECO:0007669"/>
    <property type="project" value="UniProtKB-EC"/>
</dbReference>
<dbReference type="EC" id="3.6.1.55" evidence="12"/>